<evidence type="ECO:0000313" key="2">
    <source>
        <dbReference type="Proteomes" id="UP000094569"/>
    </source>
</evidence>
<dbReference type="AlphaFoldDB" id="A0A1E3B977"/>
<dbReference type="Proteomes" id="UP000094569">
    <property type="component" value="Unassembled WGS sequence"/>
</dbReference>
<reference evidence="1 2" key="1">
    <citation type="journal article" date="2016" name="BMC Genomics">
        <title>Comparative genomic and transcriptomic analyses of the Fuzhuan brick tea-fermentation fungus Aspergillus cristatus.</title>
        <authorList>
            <person name="Ge Y."/>
            <person name="Wang Y."/>
            <person name="Liu Y."/>
            <person name="Tan Y."/>
            <person name="Ren X."/>
            <person name="Zhang X."/>
            <person name="Hyde K.D."/>
            <person name="Liu Y."/>
            <person name="Liu Z."/>
        </authorList>
    </citation>
    <scope>NUCLEOTIDE SEQUENCE [LARGE SCALE GENOMIC DNA]</scope>
    <source>
        <strain evidence="1 2">GZAAS20.1005</strain>
    </source>
</reference>
<protein>
    <submittedName>
        <fullName evidence="1">Uncharacterized protein</fullName>
    </submittedName>
</protein>
<evidence type="ECO:0000313" key="1">
    <source>
        <dbReference type="EMBL" id="ODM17479.1"/>
    </source>
</evidence>
<organism evidence="1 2">
    <name type="scientific">Aspergillus cristatus</name>
    <name type="common">Chinese Fuzhuan brick tea-fermentation fungus</name>
    <name type="synonym">Eurotium cristatum</name>
    <dbReference type="NCBI Taxonomy" id="573508"/>
    <lineage>
        <taxon>Eukaryota</taxon>
        <taxon>Fungi</taxon>
        <taxon>Dikarya</taxon>
        <taxon>Ascomycota</taxon>
        <taxon>Pezizomycotina</taxon>
        <taxon>Eurotiomycetes</taxon>
        <taxon>Eurotiomycetidae</taxon>
        <taxon>Eurotiales</taxon>
        <taxon>Aspergillaceae</taxon>
        <taxon>Aspergillus</taxon>
        <taxon>Aspergillus subgen. Aspergillus</taxon>
    </lineage>
</organism>
<dbReference type="EMBL" id="JXNT01000008">
    <property type="protein sequence ID" value="ODM17479.1"/>
    <property type="molecule type" value="Genomic_DNA"/>
</dbReference>
<proteinExistence type="predicted"/>
<name>A0A1E3B977_ASPCR</name>
<dbReference type="VEuPathDB" id="FungiDB:SI65_07154"/>
<gene>
    <name evidence="1" type="ORF">SI65_07154</name>
</gene>
<dbReference type="OrthoDB" id="4177946at2759"/>
<sequence length="190" mass="21281">MATYLSFPILDILVQSVEDSPSSADAVKAVASGILAHYFPASNGFAVTPVSQPQPQPNRDTLTLRIQRHRHVPGYPAPSPDRQGLVDHIVTVAKANCDAETNEVEDLWLTMKDLEHTLDHANTESGRCWGLMVYATTFTFYEYHRDLPEDRRLVCRGSYHVRCDDSEIDRELRYLARADASFTRDGGASD</sequence>
<keyword evidence="2" id="KW-1185">Reference proteome</keyword>
<accession>A0A1E3B977</accession>
<comment type="caution">
    <text evidence="1">The sequence shown here is derived from an EMBL/GenBank/DDBJ whole genome shotgun (WGS) entry which is preliminary data.</text>
</comment>